<comment type="caution">
    <text evidence="7">The sequence shown here is derived from an EMBL/GenBank/DDBJ whole genome shotgun (WGS) entry which is preliminary data.</text>
</comment>
<evidence type="ECO:0000313" key="7">
    <source>
        <dbReference type="EMBL" id="TNJ28120.1"/>
    </source>
</evidence>
<dbReference type="VEuPathDB" id="GiardiaDB:GMRT_15183"/>
<feature type="region of interest" description="Disordered" evidence="5">
    <location>
        <begin position="1"/>
        <end position="26"/>
    </location>
</feature>
<reference evidence="7 8" key="1">
    <citation type="submission" date="2019-05" db="EMBL/GenBank/DDBJ databases">
        <title>The compact genome of Giardia muris reveals important steps in the evolution of intestinal protozoan parasites.</title>
        <authorList>
            <person name="Xu F."/>
            <person name="Jimenez-Gonzalez A."/>
            <person name="Einarsson E."/>
            <person name="Astvaldsson A."/>
            <person name="Peirasmaki D."/>
            <person name="Eckmann L."/>
            <person name="Andersson J.O."/>
            <person name="Svard S.G."/>
            <person name="Jerlstrom-Hultqvist J."/>
        </authorList>
    </citation>
    <scope>NUCLEOTIDE SEQUENCE [LARGE SCALE GENOMIC DNA]</scope>
    <source>
        <strain evidence="7 8">Roberts-Thomson</strain>
    </source>
</reference>
<accession>A0A4Z1SQZ2</accession>
<evidence type="ECO:0000256" key="3">
    <source>
        <dbReference type="ARBA" id="ARBA00022664"/>
    </source>
</evidence>
<dbReference type="EMBL" id="VDLU01000002">
    <property type="protein sequence ID" value="TNJ28120.1"/>
    <property type="molecule type" value="Genomic_DNA"/>
</dbReference>
<sequence>MEEYSSSDAPIHDEAEAPAEQAGPTYDGVSIYEFDIDGMVEKPWRQAKSLEVLSQYFNYGFDEATWRLYCWQRKQRVEKKDDGT</sequence>
<dbReference type="PANTHER" id="PTHR13484">
    <property type="entry name" value="FIP1-LIKE 1 PROTEIN"/>
    <property type="match status" value="1"/>
</dbReference>
<evidence type="ECO:0000256" key="5">
    <source>
        <dbReference type="SAM" id="MobiDB-lite"/>
    </source>
</evidence>
<feature type="domain" description="Pre-mRNA polyadenylation factor Fip1" evidence="6">
    <location>
        <begin position="33"/>
        <end position="75"/>
    </location>
</feature>
<dbReference type="InterPro" id="IPR051187">
    <property type="entry name" value="Pre-mRNA_3'-end_processing_reg"/>
</dbReference>
<keyword evidence="4" id="KW-0539">Nucleus</keyword>
<dbReference type="InterPro" id="IPR007854">
    <property type="entry name" value="Fip1_dom"/>
</dbReference>
<dbReference type="Pfam" id="PF05182">
    <property type="entry name" value="Fip1"/>
    <property type="match status" value="1"/>
</dbReference>
<organism evidence="7 8">
    <name type="scientific">Giardia muris</name>
    <dbReference type="NCBI Taxonomy" id="5742"/>
    <lineage>
        <taxon>Eukaryota</taxon>
        <taxon>Metamonada</taxon>
        <taxon>Diplomonadida</taxon>
        <taxon>Hexamitidae</taxon>
        <taxon>Giardiinae</taxon>
        <taxon>Giardia</taxon>
    </lineage>
</organism>
<evidence type="ECO:0000256" key="4">
    <source>
        <dbReference type="ARBA" id="ARBA00023242"/>
    </source>
</evidence>
<dbReference type="OrthoDB" id="1917198at2759"/>
<gene>
    <name evidence="7" type="ORF">GMRT_15183</name>
</gene>
<evidence type="ECO:0000313" key="8">
    <source>
        <dbReference type="Proteomes" id="UP000315496"/>
    </source>
</evidence>
<dbReference type="AlphaFoldDB" id="A0A4Z1SQZ2"/>
<proteinExistence type="inferred from homology"/>
<evidence type="ECO:0000259" key="6">
    <source>
        <dbReference type="Pfam" id="PF05182"/>
    </source>
</evidence>
<name>A0A4Z1SQZ2_GIAMU</name>
<comment type="subcellular location">
    <subcellularLocation>
        <location evidence="1">Nucleus</location>
    </subcellularLocation>
</comment>
<dbReference type="PANTHER" id="PTHR13484:SF0">
    <property type="entry name" value="PRE-MRNA 3'-END-PROCESSING FACTOR FIP1"/>
    <property type="match status" value="1"/>
</dbReference>
<keyword evidence="3" id="KW-0507">mRNA processing</keyword>
<evidence type="ECO:0000256" key="2">
    <source>
        <dbReference type="ARBA" id="ARBA00007459"/>
    </source>
</evidence>
<dbReference type="Proteomes" id="UP000315496">
    <property type="component" value="Chromosome 2"/>
</dbReference>
<dbReference type="GO" id="GO:0006397">
    <property type="term" value="P:mRNA processing"/>
    <property type="evidence" value="ECO:0007669"/>
    <property type="project" value="UniProtKB-KW"/>
</dbReference>
<comment type="similarity">
    <text evidence="2">Belongs to the FIP1 family.</text>
</comment>
<evidence type="ECO:0000256" key="1">
    <source>
        <dbReference type="ARBA" id="ARBA00004123"/>
    </source>
</evidence>
<keyword evidence="8" id="KW-1185">Reference proteome</keyword>
<protein>
    <submittedName>
        <fullName evidence="7">Fip1 motif-containing protein</fullName>
    </submittedName>
</protein>
<dbReference type="GO" id="GO:0005847">
    <property type="term" value="C:mRNA cleavage and polyadenylation specificity factor complex"/>
    <property type="evidence" value="ECO:0007669"/>
    <property type="project" value="TreeGrafter"/>
</dbReference>